<dbReference type="InterPro" id="IPR020080">
    <property type="entry name" value="OM_adhesin/peptidase_omptin"/>
</dbReference>
<evidence type="ECO:0000313" key="2">
    <source>
        <dbReference type="Proteomes" id="UP000012063"/>
    </source>
</evidence>
<protein>
    <recommendedName>
        <fullName evidence="3">Omptin family protein</fullName>
    </recommendedName>
</protein>
<dbReference type="EMBL" id="CAUI01000005">
    <property type="protein sequence ID" value="CCU78666.1"/>
    <property type="molecule type" value="Genomic_DNA"/>
</dbReference>
<keyword evidence="2" id="KW-1185">Reference proteome</keyword>
<dbReference type="GO" id="GO:0004190">
    <property type="term" value="F:aspartic-type endopeptidase activity"/>
    <property type="evidence" value="ECO:0007669"/>
    <property type="project" value="InterPro"/>
</dbReference>
<name>M5DZG1_9FIRM</name>
<dbReference type="PRINTS" id="PR00482">
    <property type="entry name" value="OMPTIN"/>
</dbReference>
<dbReference type="InterPro" id="IPR000036">
    <property type="entry name" value="Peptidase_A26_omptin"/>
</dbReference>
<gene>
    <name evidence="1" type="ORF">HSACCH_00805</name>
</gene>
<dbReference type="GO" id="GO:0006508">
    <property type="term" value="P:proteolysis"/>
    <property type="evidence" value="ECO:0007669"/>
    <property type="project" value="InterPro"/>
</dbReference>
<organism evidence="1 2">
    <name type="scientific">Halanaerobium saccharolyticum subsp. saccharolyticum DSM 6643</name>
    <dbReference type="NCBI Taxonomy" id="1293054"/>
    <lineage>
        <taxon>Bacteria</taxon>
        <taxon>Bacillati</taxon>
        <taxon>Bacillota</taxon>
        <taxon>Clostridia</taxon>
        <taxon>Halanaerobiales</taxon>
        <taxon>Halanaerobiaceae</taxon>
        <taxon>Halanaerobium</taxon>
    </lineage>
</organism>
<dbReference type="RefSeq" id="WP_005488039.1">
    <property type="nucleotide sequence ID" value="NZ_CAUI01000005.1"/>
</dbReference>
<dbReference type="Gene3D" id="2.40.128.90">
    <property type="entry name" value="OMPT-like"/>
    <property type="match status" value="1"/>
</dbReference>
<dbReference type="InParanoid" id="M5DZG1"/>
<dbReference type="eggNOG" id="COG4571">
    <property type="taxonomic scope" value="Bacteria"/>
</dbReference>
<dbReference type="Pfam" id="PF01278">
    <property type="entry name" value="Omptin"/>
    <property type="match status" value="1"/>
</dbReference>
<dbReference type="OrthoDB" id="2112810at2"/>
<dbReference type="Proteomes" id="UP000012063">
    <property type="component" value="Unassembled WGS sequence"/>
</dbReference>
<sequence length="314" mass="35965">MKKKLLISLILVAFLFFTFTSNVLAEKIEHQFDISIGAGDGYTEFKIGDVDTDTLKYGFKSLLEFPLDVEMLNLSYSNNFKIPYLNIGGMSIKLEKNLSDDAGTFKDSDWFSTTGMNNKDVIGTSPTEVKDITRWNFKVRNDWQNVAENIKYSLHVGYKQDNYDLLSYDVTQTYLTNAYGQAGTTDYFSGDNITYEATYDIPYLGFGLKTDNKNIEFMFSASYSNWAEIEDEDNHLHRDLTVKGKGEGNSIMLNGKAKYILSDVTNLFLNINYNKTEMEGSQDQYLPDGRILKNIYYEAEQEYTDISLGLNWNF</sequence>
<proteinExistence type="predicted"/>
<evidence type="ECO:0000313" key="1">
    <source>
        <dbReference type="EMBL" id="CCU78666.1"/>
    </source>
</evidence>
<dbReference type="GO" id="GO:0009279">
    <property type="term" value="C:cell outer membrane"/>
    <property type="evidence" value="ECO:0007669"/>
    <property type="project" value="InterPro"/>
</dbReference>
<dbReference type="InterPro" id="IPR053724">
    <property type="entry name" value="OMP_A26_sf"/>
</dbReference>
<evidence type="ECO:0008006" key="3">
    <source>
        <dbReference type="Google" id="ProtNLM"/>
    </source>
</evidence>
<comment type="caution">
    <text evidence="1">The sequence shown here is derived from an EMBL/GenBank/DDBJ whole genome shotgun (WGS) entry which is preliminary data.</text>
</comment>
<dbReference type="STRING" id="1293054.HSACCH_00805"/>
<dbReference type="SUPFAM" id="SSF69917">
    <property type="entry name" value="OMPT-like"/>
    <property type="match status" value="1"/>
</dbReference>
<accession>M5DZG1</accession>
<dbReference type="AlphaFoldDB" id="M5DZG1"/>
<reference evidence="2" key="1">
    <citation type="journal article" date="2013" name="Genome Announc.">
        <title>Genome Sequence of Halanaerobium saccharolyticum subsp. saccharolyticum Strain DSM 6643T, a Halophilic Hydrogen-Producing Bacterium.</title>
        <authorList>
            <person name="Kivisto A."/>
            <person name="Larjo A."/>
            <person name="Ciranna A."/>
            <person name="Santala V."/>
            <person name="Roos C."/>
            <person name="Karp M."/>
        </authorList>
    </citation>
    <scope>NUCLEOTIDE SEQUENCE [LARGE SCALE GENOMIC DNA]</scope>
    <source>
        <strain evidence="2">DSM 6643</strain>
    </source>
</reference>